<feature type="region of interest" description="Disordered" evidence="2">
    <location>
        <begin position="89"/>
        <end position="109"/>
    </location>
</feature>
<dbReference type="CDD" id="cd22191">
    <property type="entry name" value="DPBB_RlpA_EXP_N-like"/>
    <property type="match status" value="1"/>
</dbReference>
<sequence length="314" mass="32444">MKSTTFALGALMVSVAIAQPHRQHMAKHHKRNQEVVWVTDTDYVTETAKITTTIWVSEGFVVPTEVPATQTPEPSPTKAPNQFFENANKETKAPPAPAPVPTSTSTSSVYVAPTPESTYVAPPPPSSTYVAPAPVAPTPSPEPKPEPTSTYVAPPPETPTPAPVAPVVAPAVVEAPKQVYTPEPAAPTTAAAPVVSAPTYSAPSSNTGGPCSSGSPCSGDITFYEAGLGACGETHDGSTAKVIALPVGLMGAQSNGNPYCGKTVTIKKGSKTTTATVVDKCIGCKGNSIDLSNAAFLELADFDVGRTTAEWWFN</sequence>
<organism evidence="4 5">
    <name type="scientific">Oculimacula yallundae</name>
    <dbReference type="NCBI Taxonomy" id="86028"/>
    <lineage>
        <taxon>Eukaryota</taxon>
        <taxon>Fungi</taxon>
        <taxon>Dikarya</taxon>
        <taxon>Ascomycota</taxon>
        <taxon>Pezizomycotina</taxon>
        <taxon>Leotiomycetes</taxon>
        <taxon>Helotiales</taxon>
        <taxon>Ploettnerulaceae</taxon>
        <taxon>Oculimacula</taxon>
    </lineage>
</organism>
<evidence type="ECO:0000313" key="4">
    <source>
        <dbReference type="EMBL" id="KAL2073738.1"/>
    </source>
</evidence>
<dbReference type="PRINTS" id="PR01217">
    <property type="entry name" value="PRICHEXTENSN"/>
</dbReference>
<dbReference type="Proteomes" id="UP001595075">
    <property type="component" value="Unassembled WGS sequence"/>
</dbReference>
<dbReference type="EMBL" id="JAZHXI010000003">
    <property type="protein sequence ID" value="KAL2073738.1"/>
    <property type="molecule type" value="Genomic_DNA"/>
</dbReference>
<evidence type="ECO:0000256" key="3">
    <source>
        <dbReference type="SAM" id="SignalP"/>
    </source>
</evidence>
<comment type="caution">
    <text evidence="4">The sequence shown here is derived from an EMBL/GenBank/DDBJ whole genome shotgun (WGS) entry which is preliminary data.</text>
</comment>
<feature type="region of interest" description="Disordered" evidence="2">
    <location>
        <begin position="131"/>
        <end position="156"/>
    </location>
</feature>
<evidence type="ECO:0000256" key="2">
    <source>
        <dbReference type="SAM" id="MobiDB-lite"/>
    </source>
</evidence>
<keyword evidence="1 3" id="KW-0732">Signal</keyword>
<feature type="chain" id="PRO_5046421336" description="Allergen Asp f 7" evidence="3">
    <location>
        <begin position="19"/>
        <end position="314"/>
    </location>
</feature>
<keyword evidence="5" id="KW-1185">Reference proteome</keyword>
<accession>A0ABR4CVE6</accession>
<feature type="signal peptide" evidence="3">
    <location>
        <begin position="1"/>
        <end position="18"/>
    </location>
</feature>
<dbReference type="InterPro" id="IPR036908">
    <property type="entry name" value="RlpA-like_sf"/>
</dbReference>
<evidence type="ECO:0000256" key="1">
    <source>
        <dbReference type="ARBA" id="ARBA00022729"/>
    </source>
</evidence>
<protein>
    <recommendedName>
        <fullName evidence="6">Allergen Asp f 7</fullName>
    </recommendedName>
</protein>
<dbReference type="PANTHER" id="PTHR31836:SF28">
    <property type="entry name" value="SRCR DOMAIN-CONTAINING PROTEIN-RELATED"/>
    <property type="match status" value="1"/>
</dbReference>
<dbReference type="SUPFAM" id="SSF50685">
    <property type="entry name" value="Barwin-like endoglucanases"/>
    <property type="match status" value="1"/>
</dbReference>
<evidence type="ECO:0000313" key="5">
    <source>
        <dbReference type="Proteomes" id="UP001595075"/>
    </source>
</evidence>
<dbReference type="PANTHER" id="PTHR31836">
    <property type="match status" value="1"/>
</dbReference>
<reference evidence="4 5" key="1">
    <citation type="journal article" date="2024" name="Commun. Biol.">
        <title>Comparative genomic analysis of thermophilic fungi reveals convergent evolutionary adaptations and gene losses.</title>
        <authorList>
            <person name="Steindorff A.S."/>
            <person name="Aguilar-Pontes M.V."/>
            <person name="Robinson A.J."/>
            <person name="Andreopoulos B."/>
            <person name="LaButti K."/>
            <person name="Kuo A."/>
            <person name="Mondo S."/>
            <person name="Riley R."/>
            <person name="Otillar R."/>
            <person name="Haridas S."/>
            <person name="Lipzen A."/>
            <person name="Grimwood J."/>
            <person name="Schmutz J."/>
            <person name="Clum A."/>
            <person name="Reid I.D."/>
            <person name="Moisan M.C."/>
            <person name="Butler G."/>
            <person name="Nguyen T.T.M."/>
            <person name="Dewar K."/>
            <person name="Conant G."/>
            <person name="Drula E."/>
            <person name="Henrissat B."/>
            <person name="Hansel C."/>
            <person name="Singer S."/>
            <person name="Hutchinson M.I."/>
            <person name="de Vries R.P."/>
            <person name="Natvig D.O."/>
            <person name="Powell A.J."/>
            <person name="Tsang A."/>
            <person name="Grigoriev I.V."/>
        </authorList>
    </citation>
    <scope>NUCLEOTIDE SEQUENCE [LARGE SCALE GENOMIC DNA]</scope>
    <source>
        <strain evidence="4 5">CBS 494.80</strain>
    </source>
</reference>
<dbReference type="InterPro" id="IPR051477">
    <property type="entry name" value="Expansin_CellWall"/>
</dbReference>
<proteinExistence type="predicted"/>
<gene>
    <name evidence="4" type="ORF">VTL71DRAFT_11064</name>
</gene>
<name>A0ABR4CVE6_9HELO</name>
<dbReference type="Gene3D" id="2.40.40.10">
    <property type="entry name" value="RlpA-like domain"/>
    <property type="match status" value="1"/>
</dbReference>
<evidence type="ECO:0008006" key="6">
    <source>
        <dbReference type="Google" id="ProtNLM"/>
    </source>
</evidence>